<dbReference type="Gene3D" id="1.10.510.10">
    <property type="entry name" value="Transferase(Phosphotransferase) domain 1"/>
    <property type="match status" value="1"/>
</dbReference>
<gene>
    <name evidence="2" type="ORF">B4U79_01745</name>
</gene>
<keyword evidence="2" id="KW-0675">Receptor</keyword>
<name>A0A3S3Q5D1_9ACAR</name>
<dbReference type="Pfam" id="PF07714">
    <property type="entry name" value="PK_Tyr_Ser-Thr"/>
    <property type="match status" value="1"/>
</dbReference>
<dbReference type="OrthoDB" id="3256376at2759"/>
<sequence>MVFEYMSYGDLAELLRKKAPQKASNACSPLSEKRASEAESDTLSQVVKLILQGILLIPPEDCPQFVYKLMAGCWKTEVKDRIKFPLIFDELFENCSTERQQLIVRRKESQSNDEEILDAENYLVPTASHFRNN</sequence>
<reference evidence="2 3" key="1">
    <citation type="journal article" date="2018" name="Gigascience">
        <title>Genomes of trombidid mites reveal novel predicted allergens and laterally-transferred genes associated with secondary metabolism.</title>
        <authorList>
            <person name="Dong X."/>
            <person name="Chaisiri K."/>
            <person name="Xia D."/>
            <person name="Armstrong S.D."/>
            <person name="Fang Y."/>
            <person name="Donnelly M.J."/>
            <person name="Kadowaki T."/>
            <person name="McGarry J.W."/>
            <person name="Darby A.C."/>
            <person name="Makepeace B.L."/>
        </authorList>
    </citation>
    <scope>NUCLEOTIDE SEQUENCE [LARGE SCALE GENOMIC DNA]</scope>
    <source>
        <strain evidence="2">UoL-WK</strain>
    </source>
</reference>
<evidence type="ECO:0000313" key="2">
    <source>
        <dbReference type="EMBL" id="RWS03740.1"/>
    </source>
</evidence>
<keyword evidence="3" id="KW-1185">Reference proteome</keyword>
<dbReference type="InterPro" id="IPR011009">
    <property type="entry name" value="Kinase-like_dom_sf"/>
</dbReference>
<evidence type="ECO:0000313" key="3">
    <source>
        <dbReference type="Proteomes" id="UP000285301"/>
    </source>
</evidence>
<protein>
    <submittedName>
        <fullName evidence="2">BDNF/NT-3 growth factors receptor-like protein</fullName>
    </submittedName>
</protein>
<proteinExistence type="predicted"/>
<dbReference type="Proteomes" id="UP000285301">
    <property type="component" value="Unassembled WGS sequence"/>
</dbReference>
<dbReference type="SUPFAM" id="SSF56112">
    <property type="entry name" value="Protein kinase-like (PK-like)"/>
    <property type="match status" value="1"/>
</dbReference>
<feature type="domain" description="Serine-threonine/tyrosine-protein kinase catalytic" evidence="1">
    <location>
        <begin position="42"/>
        <end position="90"/>
    </location>
</feature>
<dbReference type="STRING" id="1965070.A0A3S3Q5D1"/>
<feature type="non-terminal residue" evidence="2">
    <location>
        <position position="133"/>
    </location>
</feature>
<dbReference type="InterPro" id="IPR001245">
    <property type="entry name" value="Ser-Thr/Tyr_kinase_cat_dom"/>
</dbReference>
<evidence type="ECO:0000259" key="1">
    <source>
        <dbReference type="Pfam" id="PF07714"/>
    </source>
</evidence>
<dbReference type="GO" id="GO:0004672">
    <property type="term" value="F:protein kinase activity"/>
    <property type="evidence" value="ECO:0007669"/>
    <property type="project" value="InterPro"/>
</dbReference>
<comment type="caution">
    <text evidence="2">The sequence shown here is derived from an EMBL/GenBank/DDBJ whole genome shotgun (WGS) entry which is preliminary data.</text>
</comment>
<dbReference type="EMBL" id="NCKU01006197">
    <property type="protein sequence ID" value="RWS03740.1"/>
    <property type="molecule type" value="Genomic_DNA"/>
</dbReference>
<accession>A0A3S3Q5D1</accession>
<dbReference type="AlphaFoldDB" id="A0A3S3Q5D1"/>
<organism evidence="2 3">
    <name type="scientific">Dinothrombium tinctorium</name>
    <dbReference type="NCBI Taxonomy" id="1965070"/>
    <lineage>
        <taxon>Eukaryota</taxon>
        <taxon>Metazoa</taxon>
        <taxon>Ecdysozoa</taxon>
        <taxon>Arthropoda</taxon>
        <taxon>Chelicerata</taxon>
        <taxon>Arachnida</taxon>
        <taxon>Acari</taxon>
        <taxon>Acariformes</taxon>
        <taxon>Trombidiformes</taxon>
        <taxon>Prostigmata</taxon>
        <taxon>Anystina</taxon>
        <taxon>Parasitengona</taxon>
        <taxon>Trombidioidea</taxon>
        <taxon>Trombidiidae</taxon>
        <taxon>Dinothrombium</taxon>
    </lineage>
</organism>